<evidence type="ECO:0000313" key="2">
    <source>
        <dbReference type="Proteomes" id="UP001620408"/>
    </source>
</evidence>
<gene>
    <name evidence="1" type="ORF">ISS97_16135</name>
</gene>
<dbReference type="EMBL" id="JADIKD010000012">
    <property type="protein sequence ID" value="MFK2918802.1"/>
    <property type="molecule type" value="Genomic_DNA"/>
</dbReference>
<organism evidence="1 2">
    <name type="scientific">Dyella koreensis</name>
    <dbReference type="NCBI Taxonomy" id="311235"/>
    <lineage>
        <taxon>Bacteria</taxon>
        <taxon>Pseudomonadati</taxon>
        <taxon>Pseudomonadota</taxon>
        <taxon>Gammaproteobacteria</taxon>
        <taxon>Lysobacterales</taxon>
        <taxon>Rhodanobacteraceae</taxon>
        <taxon>Dyella</taxon>
    </lineage>
</organism>
<dbReference type="RefSeq" id="WP_379983582.1">
    <property type="nucleotide sequence ID" value="NZ_JADIKD010000012.1"/>
</dbReference>
<evidence type="ECO:0008006" key="3">
    <source>
        <dbReference type="Google" id="ProtNLM"/>
    </source>
</evidence>
<sequence>MSIVLHIERLVLDEALLNGERAGAVRTAIERELAQRLAQPGAIGALRGIGTVETLPPATLPAPAHPRERLGTRIATAMHQGLGIGHGGRRTS</sequence>
<evidence type="ECO:0000313" key="1">
    <source>
        <dbReference type="EMBL" id="MFK2918802.1"/>
    </source>
</evidence>
<comment type="caution">
    <text evidence="1">The sequence shown here is derived from an EMBL/GenBank/DDBJ whole genome shotgun (WGS) entry which is preliminary data.</text>
</comment>
<dbReference type="Proteomes" id="UP001620408">
    <property type="component" value="Unassembled WGS sequence"/>
</dbReference>
<keyword evidence="2" id="KW-1185">Reference proteome</keyword>
<proteinExistence type="predicted"/>
<protein>
    <recommendedName>
        <fullName evidence="3">DUF2191 domain-containing protein</fullName>
    </recommendedName>
</protein>
<accession>A0ABW8KA70</accession>
<reference evidence="1 2" key="1">
    <citation type="submission" date="2020-10" db="EMBL/GenBank/DDBJ databases">
        <title>Phylogeny of dyella-like bacteria.</title>
        <authorList>
            <person name="Fu J."/>
        </authorList>
    </citation>
    <scope>NUCLEOTIDE SEQUENCE [LARGE SCALE GENOMIC DNA]</scope>
    <source>
        <strain evidence="1 2">BB4</strain>
    </source>
</reference>
<name>A0ABW8KA70_9GAMM</name>